<evidence type="ECO:0000256" key="6">
    <source>
        <dbReference type="SAM" id="MobiDB-lite"/>
    </source>
</evidence>
<dbReference type="Pfam" id="PF20684">
    <property type="entry name" value="Fung_rhodopsin"/>
    <property type="match status" value="1"/>
</dbReference>
<dbReference type="PANTHER" id="PTHR33048:SF146">
    <property type="entry name" value="INTEGRAL MEMBRANE PROTEIN"/>
    <property type="match status" value="1"/>
</dbReference>
<gene>
    <name evidence="9" type="ORF">V5O48_001998</name>
</gene>
<dbReference type="EMBL" id="JBAHYK010000042">
    <property type="protein sequence ID" value="KAL0579995.1"/>
    <property type="molecule type" value="Genomic_DNA"/>
</dbReference>
<comment type="similarity">
    <text evidence="5">Belongs to the SAT4 family.</text>
</comment>
<evidence type="ECO:0000256" key="7">
    <source>
        <dbReference type="SAM" id="Phobius"/>
    </source>
</evidence>
<feature type="transmembrane region" description="Helical" evidence="7">
    <location>
        <begin position="35"/>
        <end position="56"/>
    </location>
</feature>
<evidence type="ECO:0000256" key="3">
    <source>
        <dbReference type="ARBA" id="ARBA00022989"/>
    </source>
</evidence>
<organism evidence="9 10">
    <name type="scientific">Marasmius crinis-equi</name>
    <dbReference type="NCBI Taxonomy" id="585013"/>
    <lineage>
        <taxon>Eukaryota</taxon>
        <taxon>Fungi</taxon>
        <taxon>Dikarya</taxon>
        <taxon>Basidiomycota</taxon>
        <taxon>Agaricomycotina</taxon>
        <taxon>Agaricomycetes</taxon>
        <taxon>Agaricomycetidae</taxon>
        <taxon>Agaricales</taxon>
        <taxon>Marasmiineae</taxon>
        <taxon>Marasmiaceae</taxon>
        <taxon>Marasmius</taxon>
    </lineage>
</organism>
<reference evidence="9 10" key="1">
    <citation type="submission" date="2024-02" db="EMBL/GenBank/DDBJ databases">
        <title>A draft genome for the cacao thread blight pathogen Marasmius crinis-equi.</title>
        <authorList>
            <person name="Cohen S.P."/>
            <person name="Baruah I.K."/>
            <person name="Amoako-Attah I."/>
            <person name="Bukari Y."/>
            <person name="Meinhardt L.W."/>
            <person name="Bailey B.A."/>
        </authorList>
    </citation>
    <scope>NUCLEOTIDE SEQUENCE [LARGE SCALE GENOMIC DNA]</scope>
    <source>
        <strain evidence="9 10">GH-76</strain>
    </source>
</reference>
<accession>A0ABR3FX12</accession>
<evidence type="ECO:0000313" key="10">
    <source>
        <dbReference type="Proteomes" id="UP001465976"/>
    </source>
</evidence>
<evidence type="ECO:0000256" key="5">
    <source>
        <dbReference type="ARBA" id="ARBA00038359"/>
    </source>
</evidence>
<feature type="transmembrane region" description="Helical" evidence="7">
    <location>
        <begin position="105"/>
        <end position="129"/>
    </location>
</feature>
<feature type="compositionally biased region" description="Polar residues" evidence="6">
    <location>
        <begin position="289"/>
        <end position="306"/>
    </location>
</feature>
<protein>
    <recommendedName>
        <fullName evidence="8">Rhodopsin domain-containing protein</fullName>
    </recommendedName>
</protein>
<proteinExistence type="inferred from homology"/>
<feature type="region of interest" description="Disordered" evidence="6">
    <location>
        <begin position="271"/>
        <end position="306"/>
    </location>
</feature>
<comment type="subcellular location">
    <subcellularLocation>
        <location evidence="1">Membrane</location>
        <topology evidence="1">Multi-pass membrane protein</topology>
    </subcellularLocation>
</comment>
<evidence type="ECO:0000313" key="9">
    <source>
        <dbReference type="EMBL" id="KAL0579995.1"/>
    </source>
</evidence>
<evidence type="ECO:0000256" key="2">
    <source>
        <dbReference type="ARBA" id="ARBA00022692"/>
    </source>
</evidence>
<dbReference type="InterPro" id="IPR049326">
    <property type="entry name" value="Rhodopsin_dom_fungi"/>
</dbReference>
<evidence type="ECO:0000256" key="4">
    <source>
        <dbReference type="ARBA" id="ARBA00023136"/>
    </source>
</evidence>
<feature type="transmembrane region" description="Helical" evidence="7">
    <location>
        <begin position="141"/>
        <end position="165"/>
    </location>
</feature>
<feature type="domain" description="Rhodopsin" evidence="8">
    <location>
        <begin position="29"/>
        <end position="187"/>
    </location>
</feature>
<feature type="transmembrane region" description="Helical" evidence="7">
    <location>
        <begin position="63"/>
        <end position="85"/>
    </location>
</feature>
<keyword evidence="3 7" id="KW-1133">Transmembrane helix</keyword>
<name>A0ABR3FX12_9AGAR</name>
<sequence>MIGVSVFMAGILIFTDDPKTHIRPVKVAAYYMIDNGFYCVIWFSRASIFLTLVRLAFGTFRTILVSCVGLAFITYAILCAQVFWTCESQLGWKDQVVAQCMLGKGVAIAQLITDCLFDTMLILSPVYLLRDLKVKHQDLKIRLIAVFSSTVATTAFSLAHAWAIIEDRGALEFMLASIEVFISLIVVNLTVIVSWLFKINDDSTPMDPSQHMNTFLRKRLSSGPRPHNTTLGALTELDFACTTLKGSVLEDQAPENHISVYLQMENFSFRERSRSTPGSSPSRPKPHPLQTTRSESAVNLRLSTKQ</sequence>
<keyword evidence="2 7" id="KW-0812">Transmembrane</keyword>
<dbReference type="PANTHER" id="PTHR33048">
    <property type="entry name" value="PTH11-LIKE INTEGRAL MEMBRANE PROTEIN (AFU_ORTHOLOGUE AFUA_5G11245)"/>
    <property type="match status" value="1"/>
</dbReference>
<keyword evidence="10" id="KW-1185">Reference proteome</keyword>
<dbReference type="Proteomes" id="UP001465976">
    <property type="component" value="Unassembled WGS sequence"/>
</dbReference>
<evidence type="ECO:0000256" key="1">
    <source>
        <dbReference type="ARBA" id="ARBA00004141"/>
    </source>
</evidence>
<comment type="caution">
    <text evidence="9">The sequence shown here is derived from an EMBL/GenBank/DDBJ whole genome shotgun (WGS) entry which is preliminary data.</text>
</comment>
<feature type="transmembrane region" description="Helical" evidence="7">
    <location>
        <begin position="171"/>
        <end position="197"/>
    </location>
</feature>
<keyword evidence="4 7" id="KW-0472">Membrane</keyword>
<dbReference type="InterPro" id="IPR052337">
    <property type="entry name" value="SAT4-like"/>
</dbReference>
<evidence type="ECO:0000259" key="8">
    <source>
        <dbReference type="Pfam" id="PF20684"/>
    </source>
</evidence>